<dbReference type="Pfam" id="PF04314">
    <property type="entry name" value="PCuAC"/>
    <property type="match status" value="1"/>
</dbReference>
<proteinExistence type="predicted"/>
<dbReference type="PANTHER" id="PTHR36302">
    <property type="entry name" value="BLR7088 PROTEIN"/>
    <property type="match status" value="1"/>
</dbReference>
<gene>
    <name evidence="2" type="ORF">KUO17_07525</name>
</gene>
<accession>A0A9Q2XIE3</accession>
<keyword evidence="1" id="KW-0732">Signal</keyword>
<dbReference type="EMBL" id="JAHTBI010000023">
    <property type="protein sequence ID" value="MBV6286885.1"/>
    <property type="molecule type" value="Genomic_DNA"/>
</dbReference>
<name>A0A9Q2XIE3_9PSED</name>
<dbReference type="PANTHER" id="PTHR36302:SF1">
    <property type="entry name" value="COPPER CHAPERONE PCU(A)C"/>
    <property type="match status" value="1"/>
</dbReference>
<comment type="caution">
    <text evidence="2">The sequence shown here is derived from an EMBL/GenBank/DDBJ whole genome shotgun (WGS) entry which is preliminary data.</text>
</comment>
<protein>
    <submittedName>
        <fullName evidence="2">Copper chaperone PCu(A)C</fullName>
    </submittedName>
</protein>
<keyword evidence="3" id="KW-1185">Reference proteome</keyword>
<feature type="chain" id="PRO_5040180796" evidence="1">
    <location>
        <begin position="28"/>
        <end position="165"/>
    </location>
</feature>
<feature type="signal peptide" evidence="1">
    <location>
        <begin position="1"/>
        <end position="27"/>
    </location>
</feature>
<evidence type="ECO:0000313" key="3">
    <source>
        <dbReference type="Proteomes" id="UP001106592"/>
    </source>
</evidence>
<dbReference type="InterPro" id="IPR058248">
    <property type="entry name" value="Lxx211020-like"/>
</dbReference>
<dbReference type="InterPro" id="IPR007410">
    <property type="entry name" value="LpqE-like"/>
</dbReference>
<reference evidence="2" key="2">
    <citation type="journal article" date="2023" name="Plant Pathol.">
        <title>Dismantling and reorganizing Pseudomonas marginalis sensu#lato.</title>
        <authorList>
            <person name="Sawada H."/>
            <person name="Fujikawa T."/>
            <person name="Satou M."/>
        </authorList>
    </citation>
    <scope>NUCLEOTIDE SEQUENCE</scope>
    <source>
        <strain evidence="2">MAFF 301350</strain>
    </source>
</reference>
<reference evidence="2" key="1">
    <citation type="journal article" date="2022" name="Int. J. Syst. Evol. Microbiol.">
        <title>Pseudomonas aegrilactucae sp. nov. and Pseudomonas morbosilactucae sp. nov., pathogens causing bacterial rot of lettuce in Japan.</title>
        <authorList>
            <person name="Sawada H."/>
            <person name="Fujikawa T."/>
            <person name="Satou M."/>
        </authorList>
    </citation>
    <scope>NUCLEOTIDE SEQUENCE</scope>
    <source>
        <strain evidence="2">MAFF 301350</strain>
    </source>
</reference>
<dbReference type="Proteomes" id="UP001106592">
    <property type="component" value="Unassembled WGS sequence"/>
</dbReference>
<evidence type="ECO:0000313" key="2">
    <source>
        <dbReference type="EMBL" id="MBV6286885.1"/>
    </source>
</evidence>
<sequence>MMRSPVKHALGAMALLSLFGAALPAVAQTTVEGAWVRASVPSQQATGAFMTITASADSKLVAVESPAAKTVQVHQMTLHNDVMGMAEVKSLALPAGKPVVLDSNGYHVMLMGLVKQVKEGDSVPLTLIVEDAKGQKESIKVDAPVRPLTATDGHGEHQMHDHSHM</sequence>
<organism evidence="2 3">
    <name type="scientific">Pseudomonas aegrilactucae</name>
    <dbReference type="NCBI Taxonomy" id="2854028"/>
    <lineage>
        <taxon>Bacteria</taxon>
        <taxon>Pseudomonadati</taxon>
        <taxon>Pseudomonadota</taxon>
        <taxon>Gammaproteobacteria</taxon>
        <taxon>Pseudomonadales</taxon>
        <taxon>Pseudomonadaceae</taxon>
        <taxon>Pseudomonas</taxon>
    </lineage>
</organism>
<evidence type="ECO:0000256" key="1">
    <source>
        <dbReference type="SAM" id="SignalP"/>
    </source>
</evidence>
<dbReference type="AlphaFoldDB" id="A0A9Q2XIE3"/>